<comment type="similarity">
    <text evidence="1">Belongs to the UPF0236 family.</text>
</comment>
<sequence>MELIVTEIVKIIKSETNIIKREKAIAFFFLNFIRELMSLALERADQELSESMKNQGYQIEKKNQRSINMAFGEATYVRRRYVKAGQESRYPLDKFMGFDKYNHYSVLAVRNILGVSSVAAYRNTALAVNCLSGFNISHAQIGNLVKTAGQKIKEQQEADSRYDAQTAKKQVPVLYLEGDGGAGYAKKDFDEIVGRCAKHEHFLDVFHLNKKIKDRLCFAPELQGKLIYALEFKYDRDLVNTILNTAESKLIDELNTVQNHEHLARLRSYIDRRWDDIKPFKMRNLKVTKAIGSCESNHRKYTYRVKGQGKYWSKAGAEGMLRILTCIKNHDLEQWLNSDFETGKLISLELQAAARDSLKRRHETHIGIQHGALTTEVADGSYLSKFNRKLNHINY</sequence>
<dbReference type="InterPro" id="IPR009620">
    <property type="entry name" value="UPF0236"/>
</dbReference>
<reference evidence="2 3" key="1">
    <citation type="submission" date="2015-08" db="EMBL/GenBank/DDBJ databases">
        <title>Complete genome sequence of Lactobacillus helveticus CAUH18, a probiotic strain originated from koumiss.</title>
        <authorList>
            <person name="Yang Y."/>
            <person name="Hao Y."/>
        </authorList>
    </citation>
    <scope>NUCLEOTIDE SEQUENCE [LARGE SCALE GENOMIC DNA]</scope>
    <source>
        <strain evidence="2 3">CAUH18</strain>
    </source>
</reference>
<protein>
    <submittedName>
        <fullName evidence="2">Transposase</fullName>
    </submittedName>
</protein>
<evidence type="ECO:0000313" key="2">
    <source>
        <dbReference type="EMBL" id="ALI52112.1"/>
    </source>
</evidence>
<dbReference type="Pfam" id="PF06782">
    <property type="entry name" value="UPF0236"/>
    <property type="match status" value="2"/>
</dbReference>
<dbReference type="RefSeq" id="WP_054607238.1">
    <property type="nucleotide sequence ID" value="NZ_CP012381.1"/>
</dbReference>
<dbReference type="AlphaFoldDB" id="A0AAC9EZ69"/>
<evidence type="ECO:0000313" key="3">
    <source>
        <dbReference type="Proteomes" id="UP000063930"/>
    </source>
</evidence>
<proteinExistence type="inferred from homology"/>
<accession>A0AAC9EZ69</accession>
<evidence type="ECO:0000256" key="1">
    <source>
        <dbReference type="ARBA" id="ARBA00006539"/>
    </source>
</evidence>
<dbReference type="EMBL" id="CP012381">
    <property type="protein sequence ID" value="ALI52112.1"/>
    <property type="molecule type" value="Genomic_DNA"/>
</dbReference>
<name>A0AAC9EZ69_LACHE</name>
<organism evidence="2 3">
    <name type="scientific">Lactobacillus helveticus</name>
    <name type="common">Lactobacillus suntoryeus</name>
    <dbReference type="NCBI Taxonomy" id="1587"/>
    <lineage>
        <taxon>Bacteria</taxon>
        <taxon>Bacillati</taxon>
        <taxon>Bacillota</taxon>
        <taxon>Bacilli</taxon>
        <taxon>Lactobacillales</taxon>
        <taxon>Lactobacillaceae</taxon>
        <taxon>Lactobacillus</taxon>
    </lineage>
</organism>
<gene>
    <name evidence="2" type="ORF">ALV80_02675</name>
</gene>
<dbReference type="Proteomes" id="UP000063930">
    <property type="component" value="Chromosome"/>
</dbReference>